<accession>A0A263BR67</accession>
<gene>
    <name evidence="2" type="ORF">CIB95_13260</name>
</gene>
<evidence type="ECO:0000256" key="1">
    <source>
        <dbReference type="SAM" id="SignalP"/>
    </source>
</evidence>
<proteinExistence type="predicted"/>
<sequence>MRKWFFLSLILIIMVACSDQPRQVIDSPFEFVRYKDDRAQTIEAQNQMVDFLFFAEKKLKEPFDDATTIENGKRIFPRKFKRKEQLVQYAEKYLERSLAHRWVELVVNGTESKPGEYLAIATEHDDISILDATPGTINVITNYTLLTTVEMMVEKNDKRYRLQYVISKDQRGTEPRISQKLLQD</sequence>
<feature type="chain" id="PRO_5039433334" evidence="1">
    <location>
        <begin position="19"/>
        <end position="184"/>
    </location>
</feature>
<dbReference type="EMBL" id="NPIA01000008">
    <property type="protein sequence ID" value="OZM56072.1"/>
    <property type="molecule type" value="Genomic_DNA"/>
</dbReference>
<dbReference type="Proteomes" id="UP000217083">
    <property type="component" value="Unassembled WGS sequence"/>
</dbReference>
<protein>
    <submittedName>
        <fullName evidence="2">Uncharacterized protein</fullName>
    </submittedName>
</protein>
<keyword evidence="1" id="KW-0732">Signal</keyword>
<name>A0A263BR67_9BACI</name>
<evidence type="ECO:0000313" key="3">
    <source>
        <dbReference type="Proteomes" id="UP000217083"/>
    </source>
</evidence>
<dbReference type="PROSITE" id="PS51257">
    <property type="entry name" value="PROKAR_LIPOPROTEIN"/>
    <property type="match status" value="1"/>
</dbReference>
<comment type="caution">
    <text evidence="2">The sequence shown here is derived from an EMBL/GenBank/DDBJ whole genome shotgun (WGS) entry which is preliminary data.</text>
</comment>
<organism evidence="2 3">
    <name type="scientific">Lottiidibacillus patelloidae</name>
    <dbReference type="NCBI Taxonomy" id="2670334"/>
    <lineage>
        <taxon>Bacteria</taxon>
        <taxon>Bacillati</taxon>
        <taxon>Bacillota</taxon>
        <taxon>Bacilli</taxon>
        <taxon>Bacillales</taxon>
        <taxon>Bacillaceae</taxon>
        <taxon>Lottiidibacillus</taxon>
    </lineage>
</organism>
<feature type="signal peptide" evidence="1">
    <location>
        <begin position="1"/>
        <end position="18"/>
    </location>
</feature>
<dbReference type="AlphaFoldDB" id="A0A263BR67"/>
<evidence type="ECO:0000313" key="2">
    <source>
        <dbReference type="EMBL" id="OZM56072.1"/>
    </source>
</evidence>
<keyword evidence="3" id="KW-1185">Reference proteome</keyword>
<dbReference type="RefSeq" id="WP_094925935.1">
    <property type="nucleotide sequence ID" value="NZ_NPIA01000008.1"/>
</dbReference>
<reference evidence="3" key="1">
    <citation type="submission" date="2017-08" db="EMBL/GenBank/DDBJ databases">
        <authorList>
            <person name="Huang Z."/>
        </authorList>
    </citation>
    <scope>NUCLEOTIDE SEQUENCE [LARGE SCALE GENOMIC DNA]</scope>
    <source>
        <strain evidence="3">SA5d-4</strain>
    </source>
</reference>
<reference evidence="2 3" key="2">
    <citation type="submission" date="2017-09" db="EMBL/GenBank/DDBJ databases">
        <title>Bacillus patelloidae sp. nov., isolated from the intestinal tract of a marine limpet.</title>
        <authorList>
            <person name="Liu R."/>
            <person name="Dong C."/>
            <person name="Shao Z."/>
        </authorList>
    </citation>
    <scope>NUCLEOTIDE SEQUENCE [LARGE SCALE GENOMIC DNA]</scope>
    <source>
        <strain evidence="2 3">SA5d-4</strain>
    </source>
</reference>